<evidence type="ECO:0000313" key="2">
    <source>
        <dbReference type="EMBL" id="KAF5874894.1"/>
    </source>
</evidence>
<evidence type="ECO:0000313" key="3">
    <source>
        <dbReference type="Proteomes" id="UP000531561"/>
    </source>
</evidence>
<dbReference type="Proteomes" id="UP000531561">
    <property type="component" value="Unassembled WGS sequence"/>
</dbReference>
<gene>
    <name evidence="2" type="ORF">Bfra_003345</name>
</gene>
<evidence type="ECO:0000256" key="1">
    <source>
        <dbReference type="SAM" id="MobiDB-lite"/>
    </source>
</evidence>
<comment type="caution">
    <text evidence="2">The sequence shown here is derived from an EMBL/GenBank/DDBJ whole genome shotgun (WGS) entry which is preliminary data.</text>
</comment>
<sequence length="123" mass="13401">MSSSSSSSSSSTHQDSNLAPALNTTKNKPRTSKFIEGPMLDEPSQPPPRQLFDKHSSARSSSETKGTDARVARTTYRHLPRSASEPLEVSSPKTMEVRKLSPQLASNINSTKFPCSHQTTAEK</sequence>
<name>A0A8H6AWQ7_9HELO</name>
<proteinExistence type="predicted"/>
<dbReference type="GeneID" id="59257445"/>
<dbReference type="AlphaFoldDB" id="A0A8H6AWQ7"/>
<feature type="compositionally biased region" description="Polar residues" evidence="1">
    <location>
        <begin position="103"/>
        <end position="123"/>
    </location>
</feature>
<dbReference type="RefSeq" id="XP_037193840.1">
    <property type="nucleotide sequence ID" value="XM_037333753.1"/>
</dbReference>
<accession>A0A8H6AWQ7</accession>
<reference evidence="2 3" key="1">
    <citation type="journal article" date="2020" name="Phytopathology">
        <title>A high-quality genome resource of Botrytis fragariae, a new and rapidly spreading fungal pathogen causing strawberry gray mold in the U.S.A.</title>
        <authorList>
            <person name="Wu Y."/>
            <person name="Saski C.A."/>
            <person name="Schnabel G."/>
            <person name="Xiao S."/>
            <person name="Hu M."/>
        </authorList>
    </citation>
    <scope>NUCLEOTIDE SEQUENCE [LARGE SCALE GENOMIC DNA]</scope>
    <source>
        <strain evidence="2 3">BVB16</strain>
    </source>
</reference>
<feature type="compositionally biased region" description="Polar residues" evidence="1">
    <location>
        <begin position="12"/>
        <end position="26"/>
    </location>
</feature>
<feature type="region of interest" description="Disordered" evidence="1">
    <location>
        <begin position="1"/>
        <end position="123"/>
    </location>
</feature>
<keyword evidence="3" id="KW-1185">Reference proteome</keyword>
<organism evidence="2 3">
    <name type="scientific">Botrytis fragariae</name>
    <dbReference type="NCBI Taxonomy" id="1964551"/>
    <lineage>
        <taxon>Eukaryota</taxon>
        <taxon>Fungi</taxon>
        <taxon>Dikarya</taxon>
        <taxon>Ascomycota</taxon>
        <taxon>Pezizomycotina</taxon>
        <taxon>Leotiomycetes</taxon>
        <taxon>Helotiales</taxon>
        <taxon>Sclerotiniaceae</taxon>
        <taxon>Botrytis</taxon>
    </lineage>
</organism>
<protein>
    <submittedName>
        <fullName evidence="2">Uncharacterized protein</fullName>
    </submittedName>
</protein>
<dbReference type="OrthoDB" id="3555963at2759"/>
<dbReference type="EMBL" id="JABFCT010000006">
    <property type="protein sequence ID" value="KAF5874894.1"/>
    <property type="molecule type" value="Genomic_DNA"/>
</dbReference>
<feature type="compositionally biased region" description="Low complexity" evidence="1">
    <location>
        <begin position="1"/>
        <end position="11"/>
    </location>
</feature>